<dbReference type="GO" id="GO:0051537">
    <property type="term" value="F:2 iron, 2 sulfur cluster binding"/>
    <property type="evidence" value="ECO:0007669"/>
    <property type="project" value="UniProtKB-KW"/>
</dbReference>
<dbReference type="EMBL" id="BMWW01000003">
    <property type="protein sequence ID" value="GGY87369.1"/>
    <property type="molecule type" value="Genomic_DNA"/>
</dbReference>
<evidence type="ECO:0000313" key="12">
    <source>
        <dbReference type="Proteomes" id="UP000619512"/>
    </source>
</evidence>
<dbReference type="GO" id="GO:0009055">
    <property type="term" value="F:electron transfer activity"/>
    <property type="evidence" value="ECO:0007669"/>
    <property type="project" value="InterPro"/>
</dbReference>
<dbReference type="GO" id="GO:0005829">
    <property type="term" value="C:cytosol"/>
    <property type="evidence" value="ECO:0007669"/>
    <property type="project" value="TreeGrafter"/>
</dbReference>
<evidence type="ECO:0000256" key="3">
    <source>
        <dbReference type="ARBA" id="ARBA00022714"/>
    </source>
</evidence>
<name>A0A4P7BMW2_9BURK</name>
<gene>
    <name evidence="9" type="primary">fdx</name>
    <name evidence="10" type="ORF">E1742_25435</name>
    <name evidence="9" type="ORF">GCM10007388_20860</name>
</gene>
<dbReference type="GO" id="GO:0046872">
    <property type="term" value="F:metal ion binding"/>
    <property type="evidence" value="ECO:0007669"/>
    <property type="project" value="UniProtKB-KW"/>
</dbReference>
<evidence type="ECO:0000313" key="10">
    <source>
        <dbReference type="EMBL" id="QBQ39105.1"/>
    </source>
</evidence>
<keyword evidence="4" id="KW-0479">Metal-binding</keyword>
<accession>A0A4P7BMW2</accession>
<dbReference type="NCBIfam" id="TIGR02007">
    <property type="entry name" value="fdx_isc"/>
    <property type="match status" value="1"/>
</dbReference>
<dbReference type="Gene3D" id="3.10.20.30">
    <property type="match status" value="1"/>
</dbReference>
<dbReference type="OrthoDB" id="9793027at2"/>
<dbReference type="InterPro" id="IPR036010">
    <property type="entry name" value="2Fe-2S_ferredoxin-like_sf"/>
</dbReference>
<keyword evidence="6" id="KW-0411">Iron-sulfur</keyword>
<sequence>MPRITVLPHSDHAPLGASMRVDPGTSICDALLANQVGIEHACGKVGACTSCHVIVREGGSSLAPASEKEEDMLDRAWGLEKRSRLSCQAIVADADLVVEIPRYSLNHAREDG</sequence>
<dbReference type="RefSeq" id="WP_134387798.1">
    <property type="nucleotide sequence ID" value="NZ_BMWW01000003.1"/>
</dbReference>
<dbReference type="PROSITE" id="PS51085">
    <property type="entry name" value="2FE2S_FER_2"/>
    <property type="match status" value="1"/>
</dbReference>
<dbReference type="InterPro" id="IPR001055">
    <property type="entry name" value="Adrenodoxin-like"/>
</dbReference>
<evidence type="ECO:0000256" key="1">
    <source>
        <dbReference type="ARBA" id="ARBA00010914"/>
    </source>
</evidence>
<keyword evidence="3" id="KW-0001">2Fe-2S</keyword>
<dbReference type="SUPFAM" id="SSF54292">
    <property type="entry name" value="2Fe-2S ferredoxin-like"/>
    <property type="match status" value="1"/>
</dbReference>
<reference evidence="10 11" key="2">
    <citation type="submission" date="2019-03" db="EMBL/GenBank/DDBJ databases">
        <title>Draft Genome Sequences of Six Type Strains of the Genus Massilia.</title>
        <authorList>
            <person name="Miess H."/>
            <person name="Frediansyhah A."/>
            <person name="Gross H."/>
        </authorList>
    </citation>
    <scope>NUCLEOTIDE SEQUENCE [LARGE SCALE GENOMIC DNA]</scope>
    <source>
        <strain evidence="10 11">DSM 17505</strain>
    </source>
</reference>
<evidence type="ECO:0000256" key="6">
    <source>
        <dbReference type="ARBA" id="ARBA00023014"/>
    </source>
</evidence>
<dbReference type="CDD" id="cd00207">
    <property type="entry name" value="fer2"/>
    <property type="match status" value="1"/>
</dbReference>
<evidence type="ECO:0000256" key="4">
    <source>
        <dbReference type="ARBA" id="ARBA00022723"/>
    </source>
</evidence>
<evidence type="ECO:0000256" key="7">
    <source>
        <dbReference type="ARBA" id="ARBA00034078"/>
    </source>
</evidence>
<keyword evidence="11" id="KW-1185">Reference proteome</keyword>
<dbReference type="InterPro" id="IPR001041">
    <property type="entry name" value="2Fe-2S_ferredoxin-type"/>
</dbReference>
<dbReference type="PRINTS" id="PR00355">
    <property type="entry name" value="ADRENODOXIN"/>
</dbReference>
<dbReference type="PANTHER" id="PTHR23426">
    <property type="entry name" value="FERREDOXIN/ADRENODOXIN"/>
    <property type="match status" value="1"/>
</dbReference>
<evidence type="ECO:0000256" key="5">
    <source>
        <dbReference type="ARBA" id="ARBA00023004"/>
    </source>
</evidence>
<proteinExistence type="inferred from homology"/>
<dbReference type="InterPro" id="IPR012675">
    <property type="entry name" value="Beta-grasp_dom_sf"/>
</dbReference>
<evidence type="ECO:0000313" key="9">
    <source>
        <dbReference type="EMBL" id="GGY87369.1"/>
    </source>
</evidence>
<dbReference type="InterPro" id="IPR011536">
    <property type="entry name" value="Fdx_isc"/>
</dbReference>
<dbReference type="EMBL" id="CP038026">
    <property type="protein sequence ID" value="QBQ39105.1"/>
    <property type="molecule type" value="Genomic_DNA"/>
</dbReference>
<evidence type="ECO:0000256" key="2">
    <source>
        <dbReference type="ARBA" id="ARBA00019395"/>
    </source>
</evidence>
<dbReference type="Proteomes" id="UP000294359">
    <property type="component" value="Chromosome"/>
</dbReference>
<protein>
    <recommendedName>
        <fullName evidence="2">2Fe-2S ferredoxin</fullName>
    </recommendedName>
</protein>
<dbReference type="GO" id="GO:0140647">
    <property type="term" value="P:P450-containing electron transport chain"/>
    <property type="evidence" value="ECO:0007669"/>
    <property type="project" value="InterPro"/>
</dbReference>
<feature type="domain" description="2Fe-2S ferredoxin-type" evidence="8">
    <location>
        <begin position="2"/>
        <end position="104"/>
    </location>
</feature>
<comment type="similarity">
    <text evidence="1">Belongs to the adrenodoxin/putidaredoxin family.</text>
</comment>
<organism evidence="9 12">
    <name type="scientific">Pseudoduganella plicata</name>
    <dbReference type="NCBI Taxonomy" id="321984"/>
    <lineage>
        <taxon>Bacteria</taxon>
        <taxon>Pseudomonadati</taxon>
        <taxon>Pseudomonadota</taxon>
        <taxon>Betaproteobacteria</taxon>
        <taxon>Burkholderiales</taxon>
        <taxon>Oxalobacteraceae</taxon>
        <taxon>Telluria group</taxon>
        <taxon>Pseudoduganella</taxon>
    </lineage>
</organism>
<evidence type="ECO:0000313" key="11">
    <source>
        <dbReference type="Proteomes" id="UP000294359"/>
    </source>
</evidence>
<dbReference type="Pfam" id="PF00111">
    <property type="entry name" value="Fer2"/>
    <property type="match status" value="1"/>
</dbReference>
<dbReference type="Proteomes" id="UP000619512">
    <property type="component" value="Unassembled WGS sequence"/>
</dbReference>
<dbReference type="AlphaFoldDB" id="A0A4P7BMW2"/>
<comment type="cofactor">
    <cofactor evidence="7">
        <name>[2Fe-2S] cluster</name>
        <dbReference type="ChEBI" id="CHEBI:190135"/>
    </cofactor>
</comment>
<evidence type="ECO:0000259" key="8">
    <source>
        <dbReference type="PROSITE" id="PS51085"/>
    </source>
</evidence>
<keyword evidence="5" id="KW-0408">Iron</keyword>
<reference evidence="9" key="3">
    <citation type="submission" date="2022-12" db="EMBL/GenBank/DDBJ databases">
        <authorList>
            <person name="Sun Q."/>
            <person name="Kim S."/>
        </authorList>
    </citation>
    <scope>NUCLEOTIDE SEQUENCE</scope>
    <source>
        <strain evidence="9">KCTC 12344</strain>
    </source>
</reference>
<reference evidence="9" key="1">
    <citation type="journal article" date="2014" name="Int. J. Syst. Evol. Microbiol.">
        <title>Complete genome sequence of Corynebacterium casei LMG S-19264T (=DSM 44701T), isolated from a smear-ripened cheese.</title>
        <authorList>
            <consortium name="US DOE Joint Genome Institute (JGI-PGF)"/>
            <person name="Walter F."/>
            <person name="Albersmeier A."/>
            <person name="Kalinowski J."/>
            <person name="Ruckert C."/>
        </authorList>
    </citation>
    <scope>NUCLEOTIDE SEQUENCE</scope>
    <source>
        <strain evidence="9">KCTC 12344</strain>
    </source>
</reference>
<dbReference type="PANTHER" id="PTHR23426:SF65">
    <property type="entry name" value="FERREDOXIN-2, MITOCHONDRIAL"/>
    <property type="match status" value="1"/>
</dbReference>